<sequence length="249" mass="27774">MAGTVSILGVPFSKLTLDETTLHLTEHIQSGESKLFHLITANPEITITSQSDELLRTILHEADLITPDGIGIVMASRRKGDPIAERVTGYELLLELLAQGNKLGWSFYFLGTDEHTSCKAVEKITELYPKVKIAGRHNGFLTKEEEPAIVAEIQHAQPDFLIVAMGAPYSDKWVYKHKQALSQVKVVFGVGGSLDVIAGKVTPAPAIWKKLNLEWLHRLIFAPVAKGQKSRWRRQAVLPKFVYRAMIRK</sequence>
<evidence type="ECO:0000256" key="2">
    <source>
        <dbReference type="ARBA" id="ARBA00022679"/>
    </source>
</evidence>
<dbReference type="Pfam" id="PF03808">
    <property type="entry name" value="Glyco_tran_WecG"/>
    <property type="match status" value="1"/>
</dbReference>
<name>A0A0W1AQ32_9BACL</name>
<accession>A0A0W1AQ32</accession>
<dbReference type="CDD" id="cd06533">
    <property type="entry name" value="Glyco_transf_WecG_TagA"/>
    <property type="match status" value="1"/>
</dbReference>
<dbReference type="RefSeq" id="WP_060626685.1">
    <property type="nucleotide sequence ID" value="NZ_LCZJ02000065.1"/>
</dbReference>
<evidence type="ECO:0000313" key="4">
    <source>
        <dbReference type="Proteomes" id="UP000054709"/>
    </source>
</evidence>
<reference evidence="3 4" key="1">
    <citation type="journal article" date="2015" name="Int. Biodeterior. Biodegradation">
        <title>Physiological and genetic screening methods for the isolation of methyl tert-butyl ether-degrading bacteria for bioremediation purposes.</title>
        <authorList>
            <person name="Guisado I.M."/>
            <person name="Purswani J."/>
            <person name="Gonzalez Lopez J."/>
            <person name="Pozo C."/>
        </authorList>
    </citation>
    <scope>NUCLEOTIDE SEQUENCE [LARGE SCALE GENOMIC DNA]</scope>
    <source>
        <strain evidence="3 4">SH7</strain>
    </source>
</reference>
<keyword evidence="2" id="KW-0808">Transferase</keyword>
<dbReference type="PANTHER" id="PTHR34136">
    <property type="match status" value="1"/>
</dbReference>
<keyword evidence="4" id="KW-1185">Reference proteome</keyword>
<proteinExistence type="predicted"/>
<dbReference type="EMBL" id="LCZJ02000065">
    <property type="protein sequence ID" value="KTD83405.1"/>
    <property type="molecule type" value="Genomic_DNA"/>
</dbReference>
<keyword evidence="1" id="KW-0328">Glycosyltransferase</keyword>
<protein>
    <submittedName>
        <fullName evidence="3">N-acetylmannosaminyltransferase</fullName>
    </submittedName>
</protein>
<organism evidence="3 4">
    <name type="scientific">Paenibacillus etheri</name>
    <dbReference type="NCBI Taxonomy" id="1306852"/>
    <lineage>
        <taxon>Bacteria</taxon>
        <taxon>Bacillati</taxon>
        <taxon>Bacillota</taxon>
        <taxon>Bacilli</taxon>
        <taxon>Bacillales</taxon>
        <taxon>Paenibacillaceae</taxon>
        <taxon>Paenibacillus</taxon>
    </lineage>
</organism>
<evidence type="ECO:0000313" key="3">
    <source>
        <dbReference type="EMBL" id="KTD83405.1"/>
    </source>
</evidence>
<evidence type="ECO:0000256" key="1">
    <source>
        <dbReference type="ARBA" id="ARBA00022676"/>
    </source>
</evidence>
<dbReference type="NCBIfam" id="TIGR00696">
    <property type="entry name" value="wecG_tagA_cpsF"/>
    <property type="match status" value="1"/>
</dbReference>
<dbReference type="GO" id="GO:0016758">
    <property type="term" value="F:hexosyltransferase activity"/>
    <property type="evidence" value="ECO:0007669"/>
    <property type="project" value="TreeGrafter"/>
</dbReference>
<dbReference type="InterPro" id="IPR004629">
    <property type="entry name" value="WecG_TagA_CpsF"/>
</dbReference>
<dbReference type="Proteomes" id="UP000054709">
    <property type="component" value="Unassembled WGS sequence"/>
</dbReference>
<dbReference type="PANTHER" id="PTHR34136:SF1">
    <property type="entry name" value="UDP-N-ACETYL-D-MANNOSAMINURONIC ACID TRANSFERASE"/>
    <property type="match status" value="1"/>
</dbReference>
<dbReference type="OrthoDB" id="9771846at2"/>
<gene>
    <name evidence="3" type="ORF">UQ64_01850</name>
</gene>
<comment type="caution">
    <text evidence="3">The sequence shown here is derived from an EMBL/GenBank/DDBJ whole genome shotgun (WGS) entry which is preliminary data.</text>
</comment>
<dbReference type="AlphaFoldDB" id="A0A0W1AQ32"/>